<evidence type="ECO:0000259" key="4">
    <source>
        <dbReference type="Pfam" id="PF13193"/>
    </source>
</evidence>
<evidence type="ECO:0000313" key="5">
    <source>
        <dbReference type="EMBL" id="ORZ12321.1"/>
    </source>
</evidence>
<comment type="caution">
    <text evidence="5">The sequence shown here is derived from an EMBL/GenBank/DDBJ whole genome shotgun (WGS) entry which is preliminary data.</text>
</comment>
<dbReference type="PROSITE" id="PS00455">
    <property type="entry name" value="AMP_BINDING"/>
    <property type="match status" value="1"/>
</dbReference>
<dbReference type="Gene3D" id="3.40.50.12780">
    <property type="entry name" value="N-terminal domain of ligase-like"/>
    <property type="match status" value="1"/>
</dbReference>
<evidence type="ECO:0008006" key="7">
    <source>
        <dbReference type="Google" id="ProtNLM"/>
    </source>
</evidence>
<keyword evidence="6" id="KW-1185">Reference proteome</keyword>
<comment type="similarity">
    <text evidence="1">Belongs to the ATP-dependent AMP-binding enzyme family.</text>
</comment>
<organism evidence="5 6">
    <name type="scientific">Absidia repens</name>
    <dbReference type="NCBI Taxonomy" id="90262"/>
    <lineage>
        <taxon>Eukaryota</taxon>
        <taxon>Fungi</taxon>
        <taxon>Fungi incertae sedis</taxon>
        <taxon>Mucoromycota</taxon>
        <taxon>Mucoromycotina</taxon>
        <taxon>Mucoromycetes</taxon>
        <taxon>Mucorales</taxon>
        <taxon>Cunninghamellaceae</taxon>
        <taxon>Absidia</taxon>
    </lineage>
</organism>
<dbReference type="CDD" id="cd05911">
    <property type="entry name" value="Firefly_Luc_like"/>
    <property type="match status" value="1"/>
</dbReference>
<dbReference type="AlphaFoldDB" id="A0A1X2IB40"/>
<dbReference type="OrthoDB" id="1898221at2759"/>
<evidence type="ECO:0000313" key="6">
    <source>
        <dbReference type="Proteomes" id="UP000193560"/>
    </source>
</evidence>
<dbReference type="InterPro" id="IPR025110">
    <property type="entry name" value="AMP-bd_C"/>
</dbReference>
<sequence>MVYKSAIPDQHIPDIDILSFLLQDNEHNTKPGAENTVVTIDGHTGRTLKHGQVKDLSSRLAAGWVDKVGLGKGDVVAVFAPNQYDHVVLYFSLLAAQCTITPGNPAYTEDEFHHQLTNSGAQTLVTVPALLPILLKVCDKIGLSRDRIFLFGDEEVSGCKPFYTLMPKDSNRRVLTPLKGTNASEDVAFICYSSGTTGVAKGVALTHRNFVGQVLVNVNFDPESARDNDVLICFLPFYHIYGLTGMVMNSFYRVMPVVVMSRFELELFCQLVERYKVTFANIVPPIAVLLAKSPVVQKYDMSSIRNIGSGAAPLGSEHINALTSRVPSNVRQGWGMTETTSGIIIQTLEKNEPGSIGVLVSNNEAKIVDENDNELGDDQAGELLVRGVSIMKGYLNNNEANAKTFTNDGWMRTGDVAVFNSKSQQFFIVDRIKELIKYKGLQVAPAELESILLGNGKIADCAVVGVYDSSEATEYPRAYVVLQPGNQGTDALANELSEYVAVKVANHKKLRGGVRFVDAIPKSASGKILRKDIREWIKKEQQESANHVRAKL</sequence>
<accession>A0A1X2IB40</accession>
<evidence type="ECO:0000256" key="1">
    <source>
        <dbReference type="ARBA" id="ARBA00006432"/>
    </source>
</evidence>
<dbReference type="SUPFAM" id="SSF56801">
    <property type="entry name" value="Acetyl-CoA synthetase-like"/>
    <property type="match status" value="1"/>
</dbReference>
<protein>
    <recommendedName>
        <fullName evidence="7">Acetyl-CoA synthetase-like protein</fullName>
    </recommendedName>
</protein>
<dbReference type="InterPro" id="IPR000873">
    <property type="entry name" value="AMP-dep_synth/lig_dom"/>
</dbReference>
<dbReference type="InterPro" id="IPR042099">
    <property type="entry name" value="ANL_N_sf"/>
</dbReference>
<feature type="domain" description="AMP-dependent synthetase/ligase" evidence="3">
    <location>
        <begin position="35"/>
        <end position="395"/>
    </location>
</feature>
<dbReference type="Proteomes" id="UP000193560">
    <property type="component" value="Unassembled WGS sequence"/>
</dbReference>
<evidence type="ECO:0000259" key="3">
    <source>
        <dbReference type="Pfam" id="PF00501"/>
    </source>
</evidence>
<dbReference type="Pfam" id="PF00501">
    <property type="entry name" value="AMP-binding"/>
    <property type="match status" value="1"/>
</dbReference>
<dbReference type="FunFam" id="3.30.300.30:FF:000007">
    <property type="entry name" value="4-coumarate--CoA ligase 2"/>
    <property type="match status" value="1"/>
</dbReference>
<dbReference type="InterPro" id="IPR020845">
    <property type="entry name" value="AMP-binding_CS"/>
</dbReference>
<dbReference type="PANTHER" id="PTHR24096:SF149">
    <property type="entry name" value="AMP-BINDING DOMAIN-CONTAINING PROTEIN-RELATED"/>
    <property type="match status" value="1"/>
</dbReference>
<gene>
    <name evidence="5" type="ORF">BCR42DRAFT_379240</name>
</gene>
<dbReference type="GO" id="GO:0016405">
    <property type="term" value="F:CoA-ligase activity"/>
    <property type="evidence" value="ECO:0007669"/>
    <property type="project" value="TreeGrafter"/>
</dbReference>
<dbReference type="InterPro" id="IPR045851">
    <property type="entry name" value="AMP-bd_C_sf"/>
</dbReference>
<feature type="domain" description="AMP-binding enzyme C-terminal" evidence="4">
    <location>
        <begin position="447"/>
        <end position="527"/>
    </location>
</feature>
<keyword evidence="2" id="KW-0436">Ligase</keyword>
<dbReference type="STRING" id="90262.A0A1X2IB40"/>
<proteinExistence type="inferred from homology"/>
<dbReference type="Gene3D" id="3.30.300.30">
    <property type="match status" value="1"/>
</dbReference>
<dbReference type="EMBL" id="MCGE01000019">
    <property type="protein sequence ID" value="ORZ12321.1"/>
    <property type="molecule type" value="Genomic_DNA"/>
</dbReference>
<name>A0A1X2IB40_9FUNG</name>
<evidence type="ECO:0000256" key="2">
    <source>
        <dbReference type="ARBA" id="ARBA00022598"/>
    </source>
</evidence>
<reference evidence="5 6" key="1">
    <citation type="submission" date="2016-07" db="EMBL/GenBank/DDBJ databases">
        <title>Pervasive Adenine N6-methylation of Active Genes in Fungi.</title>
        <authorList>
            <consortium name="DOE Joint Genome Institute"/>
            <person name="Mondo S.J."/>
            <person name="Dannebaum R.O."/>
            <person name="Kuo R.C."/>
            <person name="Labutti K."/>
            <person name="Haridas S."/>
            <person name="Kuo A."/>
            <person name="Salamov A."/>
            <person name="Ahrendt S.R."/>
            <person name="Lipzen A."/>
            <person name="Sullivan W."/>
            <person name="Andreopoulos W.B."/>
            <person name="Clum A."/>
            <person name="Lindquist E."/>
            <person name="Daum C."/>
            <person name="Ramamoorthy G.K."/>
            <person name="Gryganskyi A."/>
            <person name="Culley D."/>
            <person name="Magnuson J.K."/>
            <person name="James T.Y."/>
            <person name="O'Malley M.A."/>
            <person name="Stajich J.E."/>
            <person name="Spatafora J.W."/>
            <person name="Visel A."/>
            <person name="Grigoriev I.V."/>
        </authorList>
    </citation>
    <scope>NUCLEOTIDE SEQUENCE [LARGE SCALE GENOMIC DNA]</scope>
    <source>
        <strain evidence="5 6">NRRL 1336</strain>
    </source>
</reference>
<dbReference type="Pfam" id="PF13193">
    <property type="entry name" value="AMP-binding_C"/>
    <property type="match status" value="1"/>
</dbReference>
<dbReference type="PANTHER" id="PTHR24096">
    <property type="entry name" value="LONG-CHAIN-FATTY-ACID--COA LIGASE"/>
    <property type="match status" value="1"/>
</dbReference>